<evidence type="ECO:0000256" key="5">
    <source>
        <dbReference type="ARBA" id="ARBA00022898"/>
    </source>
</evidence>
<evidence type="ECO:0000256" key="4">
    <source>
        <dbReference type="ARBA" id="ARBA00022679"/>
    </source>
</evidence>
<evidence type="ECO:0000256" key="2">
    <source>
        <dbReference type="ARBA" id="ARBA00007441"/>
    </source>
</evidence>
<comment type="similarity">
    <text evidence="2 6">Belongs to the class-I pyridoxal-phosphate-dependent aminotransferase family.</text>
</comment>
<dbReference type="Gene3D" id="3.90.1150.10">
    <property type="entry name" value="Aspartate Aminotransferase, domain 1"/>
    <property type="match status" value="1"/>
</dbReference>
<dbReference type="InterPro" id="IPR050596">
    <property type="entry name" value="AspAT/PAT-like"/>
</dbReference>
<organism evidence="8 9">
    <name type="scientific">Secundilactobacillus hailunensis</name>
    <dbReference type="NCBI Taxonomy" id="2559923"/>
    <lineage>
        <taxon>Bacteria</taxon>
        <taxon>Bacillati</taxon>
        <taxon>Bacillota</taxon>
        <taxon>Bacilli</taxon>
        <taxon>Lactobacillales</taxon>
        <taxon>Lactobacillaceae</taxon>
        <taxon>Secundilactobacillus</taxon>
    </lineage>
</organism>
<dbReference type="PANTHER" id="PTHR46383">
    <property type="entry name" value="ASPARTATE AMINOTRANSFERASE"/>
    <property type="match status" value="1"/>
</dbReference>
<dbReference type="InterPro" id="IPR004839">
    <property type="entry name" value="Aminotransferase_I/II_large"/>
</dbReference>
<keyword evidence="4 6" id="KW-0808">Transferase</keyword>
<evidence type="ECO:0000313" key="8">
    <source>
        <dbReference type="EMBL" id="MFC6254602.1"/>
    </source>
</evidence>
<evidence type="ECO:0000313" key="9">
    <source>
        <dbReference type="Proteomes" id="UP001596190"/>
    </source>
</evidence>
<evidence type="ECO:0000256" key="1">
    <source>
        <dbReference type="ARBA" id="ARBA00001933"/>
    </source>
</evidence>
<protein>
    <recommendedName>
        <fullName evidence="6">Aminotransferase</fullName>
        <ecNumber evidence="6">2.6.1.-</ecNumber>
    </recommendedName>
</protein>
<comment type="caution">
    <text evidence="8">The sequence shown here is derived from an EMBL/GenBank/DDBJ whole genome shotgun (WGS) entry which is preliminary data.</text>
</comment>
<dbReference type="EMBL" id="JBHSSA010000057">
    <property type="protein sequence ID" value="MFC6254602.1"/>
    <property type="molecule type" value="Genomic_DNA"/>
</dbReference>
<dbReference type="Pfam" id="PF00155">
    <property type="entry name" value="Aminotran_1_2"/>
    <property type="match status" value="1"/>
</dbReference>
<evidence type="ECO:0000256" key="6">
    <source>
        <dbReference type="RuleBase" id="RU000481"/>
    </source>
</evidence>
<dbReference type="InterPro" id="IPR015424">
    <property type="entry name" value="PyrdxlP-dep_Trfase"/>
</dbReference>
<keyword evidence="9" id="KW-1185">Reference proteome</keyword>
<dbReference type="PANTHER" id="PTHR46383:SF4">
    <property type="entry name" value="AMINOTRANSFERASE"/>
    <property type="match status" value="1"/>
</dbReference>
<dbReference type="EC" id="2.6.1.-" evidence="6"/>
<sequence length="389" mass="42427">MSRLSESMKHELKQIQPSSILKFNQEISQIPDMVKLTIGEPDFNTPDHVKQAAIRSIENNESHYTDSRGTDGLRKAASKFLHDKYNVTYDPETQILVTTGATEGIFSSLTAMLNPGDTVIIPTPIFPLYIPDTLLNGAKPIFLDTSDNGFILSPEKLQATIEANKDTVKAVVLNFPSNPTGVTYSRSDLQAIADVIKQYDIFVLSDEIYSELTYGERHVSMGELLPEQTILLNGVSKSHAMTGWRIGLVCGPVDVITEIGKVHQFAITSATANAQAAAEEAFKNGPDDGVAMRKIYQQRRDLLLAGLKEAGFECASPKGAFYLFAKIPANLNQDSVAFCYELAKEAKVAVIPGASFGAGGEGYVRISYAASTEDLKKAVSRIQKFVDAH</sequence>
<keyword evidence="3 6" id="KW-0032">Aminotransferase</keyword>
<gene>
    <name evidence="8" type="ORF">ACFP1H_08380</name>
</gene>
<dbReference type="Proteomes" id="UP001596190">
    <property type="component" value="Unassembled WGS sequence"/>
</dbReference>
<dbReference type="RefSeq" id="WP_137630477.1">
    <property type="nucleotide sequence ID" value="NZ_BJDO01000008.1"/>
</dbReference>
<keyword evidence="5" id="KW-0663">Pyridoxal phosphate</keyword>
<name>A0ABW1TA97_9LACO</name>
<proteinExistence type="inferred from homology"/>
<dbReference type="Gene3D" id="3.40.640.10">
    <property type="entry name" value="Type I PLP-dependent aspartate aminotransferase-like (Major domain)"/>
    <property type="match status" value="1"/>
</dbReference>
<dbReference type="GO" id="GO:0008483">
    <property type="term" value="F:transaminase activity"/>
    <property type="evidence" value="ECO:0007669"/>
    <property type="project" value="UniProtKB-KW"/>
</dbReference>
<accession>A0ABW1TA97</accession>
<dbReference type="SUPFAM" id="SSF53383">
    <property type="entry name" value="PLP-dependent transferases"/>
    <property type="match status" value="1"/>
</dbReference>
<dbReference type="InterPro" id="IPR015422">
    <property type="entry name" value="PyrdxlP-dep_Trfase_small"/>
</dbReference>
<dbReference type="InterPro" id="IPR004838">
    <property type="entry name" value="NHTrfase_class1_PyrdxlP-BS"/>
</dbReference>
<dbReference type="CDD" id="cd00609">
    <property type="entry name" value="AAT_like"/>
    <property type="match status" value="1"/>
</dbReference>
<comment type="cofactor">
    <cofactor evidence="1 6">
        <name>pyridoxal 5'-phosphate</name>
        <dbReference type="ChEBI" id="CHEBI:597326"/>
    </cofactor>
</comment>
<dbReference type="PROSITE" id="PS00105">
    <property type="entry name" value="AA_TRANSFER_CLASS_1"/>
    <property type="match status" value="1"/>
</dbReference>
<reference evidence="9" key="1">
    <citation type="journal article" date="2019" name="Int. J. Syst. Evol. Microbiol.">
        <title>The Global Catalogue of Microorganisms (GCM) 10K type strain sequencing project: providing services to taxonomists for standard genome sequencing and annotation.</title>
        <authorList>
            <consortium name="The Broad Institute Genomics Platform"/>
            <consortium name="The Broad Institute Genome Sequencing Center for Infectious Disease"/>
            <person name="Wu L."/>
            <person name="Ma J."/>
        </authorList>
    </citation>
    <scope>NUCLEOTIDE SEQUENCE [LARGE SCALE GENOMIC DNA]</scope>
    <source>
        <strain evidence="9">CCM 8950</strain>
    </source>
</reference>
<feature type="domain" description="Aminotransferase class I/classII large" evidence="7">
    <location>
        <begin position="32"/>
        <end position="382"/>
    </location>
</feature>
<evidence type="ECO:0000256" key="3">
    <source>
        <dbReference type="ARBA" id="ARBA00022576"/>
    </source>
</evidence>
<evidence type="ECO:0000259" key="7">
    <source>
        <dbReference type="Pfam" id="PF00155"/>
    </source>
</evidence>
<dbReference type="InterPro" id="IPR015421">
    <property type="entry name" value="PyrdxlP-dep_Trfase_major"/>
</dbReference>